<gene>
    <name evidence="2" type="ORF">CCMA1212_004771</name>
</gene>
<sequence>MHTTILALSVCLSGCLFVLPCLPSCLSQPCMCAKEEAHCERPPGQLVCKVSPPLDQMRVGLSWALSGLP</sequence>
<organism evidence="2 3">
    <name type="scientific">Trichoderma ghanense</name>
    <dbReference type="NCBI Taxonomy" id="65468"/>
    <lineage>
        <taxon>Eukaryota</taxon>
        <taxon>Fungi</taxon>
        <taxon>Dikarya</taxon>
        <taxon>Ascomycota</taxon>
        <taxon>Pezizomycotina</taxon>
        <taxon>Sordariomycetes</taxon>
        <taxon>Hypocreomycetidae</taxon>
        <taxon>Hypocreales</taxon>
        <taxon>Hypocreaceae</taxon>
        <taxon>Trichoderma</taxon>
    </lineage>
</organism>
<dbReference type="EMBL" id="PPTA01000005">
    <property type="protein sequence ID" value="TFB03310.1"/>
    <property type="molecule type" value="Genomic_DNA"/>
</dbReference>
<evidence type="ECO:0000313" key="2">
    <source>
        <dbReference type="EMBL" id="TFB03310.1"/>
    </source>
</evidence>
<dbReference type="GeneID" id="300576511"/>
<reference evidence="2 3" key="1">
    <citation type="submission" date="2018-01" db="EMBL/GenBank/DDBJ databases">
        <title>Genome characterization of the sugarcane-associated fungus Trichoderma ghanense CCMA-1212 and their application in lignocelulose bioconversion.</title>
        <authorList>
            <person name="Steindorff A.S."/>
            <person name="Mendes T.D."/>
            <person name="Vilela E.S.D."/>
            <person name="Rodrigues D.S."/>
            <person name="Formighieri E.F."/>
            <person name="Melo I.S."/>
            <person name="Favaro L.C.L."/>
        </authorList>
    </citation>
    <scope>NUCLEOTIDE SEQUENCE [LARGE SCALE GENOMIC DNA]</scope>
    <source>
        <strain evidence="2 3">CCMA-1212</strain>
    </source>
</reference>
<name>A0ABY2H7G6_9HYPO</name>
<evidence type="ECO:0000313" key="3">
    <source>
        <dbReference type="Proteomes" id="UP001642720"/>
    </source>
</evidence>
<keyword evidence="1" id="KW-0732">Signal</keyword>
<keyword evidence="3" id="KW-1185">Reference proteome</keyword>
<accession>A0ABY2H7G6</accession>
<proteinExistence type="predicted"/>
<feature type="chain" id="PRO_5045109761" description="SSCRP protein" evidence="1">
    <location>
        <begin position="28"/>
        <end position="69"/>
    </location>
</feature>
<evidence type="ECO:0008006" key="4">
    <source>
        <dbReference type="Google" id="ProtNLM"/>
    </source>
</evidence>
<dbReference type="RefSeq" id="XP_073559511.1">
    <property type="nucleotide sequence ID" value="XM_073702061.1"/>
</dbReference>
<feature type="signal peptide" evidence="1">
    <location>
        <begin position="1"/>
        <end position="27"/>
    </location>
</feature>
<dbReference type="Proteomes" id="UP001642720">
    <property type="component" value="Unassembled WGS sequence"/>
</dbReference>
<protein>
    <recommendedName>
        <fullName evidence="4">SSCRP protein</fullName>
    </recommendedName>
</protein>
<evidence type="ECO:0000256" key="1">
    <source>
        <dbReference type="SAM" id="SignalP"/>
    </source>
</evidence>
<comment type="caution">
    <text evidence="2">The sequence shown here is derived from an EMBL/GenBank/DDBJ whole genome shotgun (WGS) entry which is preliminary data.</text>
</comment>